<evidence type="ECO:0000256" key="1">
    <source>
        <dbReference type="SAM" id="MobiDB-lite"/>
    </source>
</evidence>
<protein>
    <submittedName>
        <fullName evidence="2">Uncharacterized protein</fullName>
    </submittedName>
</protein>
<dbReference type="EMBL" id="JABELV010000133">
    <property type="protein sequence ID" value="KAG7529877.1"/>
    <property type="molecule type" value="Genomic_DNA"/>
</dbReference>
<dbReference type="Proteomes" id="UP000812966">
    <property type="component" value="Unassembled WGS sequence"/>
</dbReference>
<organism evidence="2 3">
    <name type="scientific">Filobasidium floriforme</name>
    <dbReference type="NCBI Taxonomy" id="5210"/>
    <lineage>
        <taxon>Eukaryota</taxon>
        <taxon>Fungi</taxon>
        <taxon>Dikarya</taxon>
        <taxon>Basidiomycota</taxon>
        <taxon>Agaricomycotina</taxon>
        <taxon>Tremellomycetes</taxon>
        <taxon>Filobasidiales</taxon>
        <taxon>Filobasidiaceae</taxon>
        <taxon>Filobasidium</taxon>
    </lineage>
</organism>
<feature type="region of interest" description="Disordered" evidence="1">
    <location>
        <begin position="67"/>
        <end position="94"/>
    </location>
</feature>
<feature type="compositionally biased region" description="Basic residues" evidence="1">
    <location>
        <begin position="69"/>
        <end position="80"/>
    </location>
</feature>
<evidence type="ECO:0000313" key="2">
    <source>
        <dbReference type="EMBL" id="KAG7529877.1"/>
    </source>
</evidence>
<dbReference type="AlphaFoldDB" id="A0A8K0JIP7"/>
<keyword evidence="3" id="KW-1185">Reference proteome</keyword>
<evidence type="ECO:0000313" key="3">
    <source>
        <dbReference type="Proteomes" id="UP000812966"/>
    </source>
</evidence>
<proteinExistence type="predicted"/>
<comment type="caution">
    <text evidence="2">The sequence shown here is derived from an EMBL/GenBank/DDBJ whole genome shotgun (WGS) entry which is preliminary data.</text>
</comment>
<sequence>MADYSLITDIRLARSLVLRSLARSSSAPRLVSVLLTTSRNLLAISRNLFATLSQPSCNSFATVLQPMTRQRRNNRRHREGPRRTPTTPPSLPPLQPLTAEHFRAWIQGEGGDVGSIHLCQAADILCHGMRWVSGRHLTRIERRYQQVGVKRQFMLRNFAIMLAIYMQRWTNPRDQHHATLERMVDELDVSTRLREVWEGGGVLQGEIGPVE</sequence>
<reference evidence="2" key="1">
    <citation type="submission" date="2020-04" db="EMBL/GenBank/DDBJ databases">
        <title>Analysis of mating type loci in Filobasidium floriforme.</title>
        <authorList>
            <person name="Nowrousian M."/>
        </authorList>
    </citation>
    <scope>NUCLEOTIDE SEQUENCE</scope>
    <source>
        <strain evidence="2">CBS 6242</strain>
    </source>
</reference>
<name>A0A8K0JIP7_9TREE</name>
<gene>
    <name evidence="2" type="ORF">FFLO_05367</name>
</gene>
<accession>A0A8K0JIP7</accession>